<feature type="chain" id="PRO_5019372240" description="Tyrosinase copper-binding domain-containing protein" evidence="2">
    <location>
        <begin position="18"/>
        <end position="210"/>
    </location>
</feature>
<evidence type="ECO:0008006" key="5">
    <source>
        <dbReference type="Google" id="ProtNLM"/>
    </source>
</evidence>
<feature type="signal peptide" evidence="2">
    <location>
        <begin position="1"/>
        <end position="17"/>
    </location>
</feature>
<evidence type="ECO:0000313" key="3">
    <source>
        <dbReference type="EMBL" id="RVX67507.1"/>
    </source>
</evidence>
<proteinExistence type="predicted"/>
<gene>
    <name evidence="3" type="ORF">B0A52_08860</name>
</gene>
<dbReference type="Proteomes" id="UP000288859">
    <property type="component" value="Unassembled WGS sequence"/>
</dbReference>
<reference evidence="3 4" key="1">
    <citation type="submission" date="2017-03" db="EMBL/GenBank/DDBJ databases">
        <title>Genomes of endolithic fungi from Antarctica.</title>
        <authorList>
            <person name="Coleine C."/>
            <person name="Masonjones S."/>
            <person name="Stajich J.E."/>
        </authorList>
    </citation>
    <scope>NUCLEOTIDE SEQUENCE [LARGE SCALE GENOMIC DNA]</scope>
    <source>
        <strain evidence="3 4">CCFEE 6314</strain>
    </source>
</reference>
<sequence length="210" mass="23366">MKFTLLLTCLSISGTIAMPLNQEAKPEEPFHNLKLPHQPADNTASPPVDSTLGGLHLNHDHLGSESFQDTKSGEPFQHLKLPRQSADSPASPPVVSALDGVHINHDHLGSPSFHEPNGTIDHDHQGQHNVTAELKHKFFKAMDSFVSKHGHNRTILEEKIRNLKLHHNTTSFPYHGWANMSHLVDVMAEWAHLNPNNHEEDSKHDAAHDA</sequence>
<dbReference type="OrthoDB" id="10372161at2759"/>
<organism evidence="3 4">
    <name type="scientific">Exophiala mesophila</name>
    <name type="common">Black yeast-like fungus</name>
    <dbReference type="NCBI Taxonomy" id="212818"/>
    <lineage>
        <taxon>Eukaryota</taxon>
        <taxon>Fungi</taxon>
        <taxon>Dikarya</taxon>
        <taxon>Ascomycota</taxon>
        <taxon>Pezizomycotina</taxon>
        <taxon>Eurotiomycetes</taxon>
        <taxon>Chaetothyriomycetidae</taxon>
        <taxon>Chaetothyriales</taxon>
        <taxon>Herpotrichiellaceae</taxon>
        <taxon>Exophiala</taxon>
    </lineage>
</organism>
<evidence type="ECO:0000256" key="2">
    <source>
        <dbReference type="SAM" id="SignalP"/>
    </source>
</evidence>
<keyword evidence="2" id="KW-0732">Signal</keyword>
<dbReference type="AlphaFoldDB" id="A0A438MUT0"/>
<evidence type="ECO:0000256" key="1">
    <source>
        <dbReference type="SAM" id="MobiDB-lite"/>
    </source>
</evidence>
<accession>A0A438MUT0</accession>
<feature type="region of interest" description="Disordered" evidence="1">
    <location>
        <begin position="30"/>
        <end position="73"/>
    </location>
</feature>
<dbReference type="VEuPathDB" id="FungiDB:PV10_03728"/>
<name>A0A438MUT0_EXOME</name>
<evidence type="ECO:0000313" key="4">
    <source>
        <dbReference type="Proteomes" id="UP000288859"/>
    </source>
</evidence>
<protein>
    <recommendedName>
        <fullName evidence="5">Tyrosinase copper-binding domain-containing protein</fullName>
    </recommendedName>
</protein>
<dbReference type="EMBL" id="NAJM01000047">
    <property type="protein sequence ID" value="RVX67507.1"/>
    <property type="molecule type" value="Genomic_DNA"/>
</dbReference>
<comment type="caution">
    <text evidence="3">The sequence shown here is derived from an EMBL/GenBank/DDBJ whole genome shotgun (WGS) entry which is preliminary data.</text>
</comment>